<organism evidence="1 2">
    <name type="scientific">Bacillus subtilis</name>
    <dbReference type="NCBI Taxonomy" id="1423"/>
    <lineage>
        <taxon>Bacteria</taxon>
        <taxon>Bacillati</taxon>
        <taxon>Bacillota</taxon>
        <taxon>Bacilli</taxon>
        <taxon>Bacillales</taxon>
        <taxon>Bacillaceae</taxon>
        <taxon>Bacillus</taxon>
    </lineage>
</organism>
<evidence type="ECO:0000313" key="1">
    <source>
        <dbReference type="EMBL" id="MBO3794268.1"/>
    </source>
</evidence>
<dbReference type="RefSeq" id="WP_163190179.1">
    <property type="nucleotide sequence ID" value="NZ_JAGFPW010000005.1"/>
</dbReference>
<name>A0A8I1WDX5_BACIU</name>
<comment type="caution">
    <text evidence="1">The sequence shown here is derived from an EMBL/GenBank/DDBJ whole genome shotgun (WGS) entry which is preliminary data.</text>
</comment>
<reference evidence="1" key="1">
    <citation type="submission" date="2021-03" db="EMBL/GenBank/DDBJ databases">
        <title>Isolation of Bacillus subtilis from fermented food sample.</title>
        <authorList>
            <person name="Lakshmanan V."/>
            <person name="Athira K."/>
            <person name="Rajagopal K."/>
        </authorList>
    </citation>
    <scope>NUCLEOTIDE SEQUENCE</scope>
    <source>
        <strain evidence="1">S1</strain>
    </source>
</reference>
<sequence>MSNINPYGLLKKSQEMPESLKLELKEDDQNTSIEKKEIEDGRAPLLDDYIDNRLRADKPITFLGFIDDLRHLWEAAGKRGEIIRHNPLKKDSNMPAITYKLKKRTLNEQFKDIKPRYRGTIRNPYINGEFVQMYGQIFDLLIEFSIFSSSAEEADELVIEFEEFLQLYAGYFKKNGVQEILFCEQGEDNVVEEQRVDTPTRSLLYVMRFEKLIVRLLNDIQQVSVQANIHSDGQNN</sequence>
<evidence type="ECO:0000313" key="2">
    <source>
        <dbReference type="Proteomes" id="UP000665181"/>
    </source>
</evidence>
<accession>A0A8I1WDX5</accession>
<proteinExistence type="predicted"/>
<dbReference type="AlphaFoldDB" id="A0A8I1WDX5"/>
<protein>
    <submittedName>
        <fullName evidence="1">Uncharacterized protein</fullName>
    </submittedName>
</protein>
<dbReference type="Proteomes" id="UP000665181">
    <property type="component" value="Unassembled WGS sequence"/>
</dbReference>
<gene>
    <name evidence="1" type="ORF">J5227_08090</name>
</gene>
<dbReference type="EMBL" id="JAGFPW010000005">
    <property type="protein sequence ID" value="MBO3794268.1"/>
    <property type="molecule type" value="Genomic_DNA"/>
</dbReference>